<dbReference type="WBParaSite" id="L893_g810.t1">
    <property type="protein sequence ID" value="L893_g810.t1"/>
    <property type="gene ID" value="L893_g810"/>
</dbReference>
<sequence length="67" mass="7874">MLLWMQNDDFCGPIRVWSQASTNVTHFYVIFLMEFSQVRVFVNVFTALIAFHDYRVAIKNMILQVTG</sequence>
<feature type="transmembrane region" description="Helical" evidence="1">
    <location>
        <begin position="27"/>
        <end position="51"/>
    </location>
</feature>
<keyword evidence="2" id="KW-1185">Reference proteome</keyword>
<evidence type="ECO:0000313" key="2">
    <source>
        <dbReference type="Proteomes" id="UP000095287"/>
    </source>
</evidence>
<dbReference type="Proteomes" id="UP000095287">
    <property type="component" value="Unplaced"/>
</dbReference>
<evidence type="ECO:0000256" key="1">
    <source>
        <dbReference type="SAM" id="Phobius"/>
    </source>
</evidence>
<keyword evidence="1" id="KW-0812">Transmembrane</keyword>
<reference evidence="3" key="1">
    <citation type="submission" date="2016-11" db="UniProtKB">
        <authorList>
            <consortium name="WormBaseParasite"/>
        </authorList>
    </citation>
    <scope>IDENTIFICATION</scope>
</reference>
<protein>
    <submittedName>
        <fullName evidence="3">7TM_GPCR_Srx domain-containing protein</fullName>
    </submittedName>
</protein>
<organism evidence="2 3">
    <name type="scientific">Steinernema glaseri</name>
    <dbReference type="NCBI Taxonomy" id="37863"/>
    <lineage>
        <taxon>Eukaryota</taxon>
        <taxon>Metazoa</taxon>
        <taxon>Ecdysozoa</taxon>
        <taxon>Nematoda</taxon>
        <taxon>Chromadorea</taxon>
        <taxon>Rhabditida</taxon>
        <taxon>Tylenchina</taxon>
        <taxon>Panagrolaimomorpha</taxon>
        <taxon>Strongyloidoidea</taxon>
        <taxon>Steinernematidae</taxon>
        <taxon>Steinernema</taxon>
    </lineage>
</organism>
<dbReference type="AlphaFoldDB" id="A0A1I8AQ79"/>
<keyword evidence="1" id="KW-1133">Transmembrane helix</keyword>
<proteinExistence type="predicted"/>
<keyword evidence="1" id="KW-0472">Membrane</keyword>
<name>A0A1I8AQ79_9BILA</name>
<evidence type="ECO:0000313" key="3">
    <source>
        <dbReference type="WBParaSite" id="L893_g810.t1"/>
    </source>
</evidence>
<accession>A0A1I8AQ79</accession>